<dbReference type="GO" id="GO:0004352">
    <property type="term" value="F:glutamate dehydrogenase (NAD+) activity"/>
    <property type="evidence" value="ECO:0007669"/>
    <property type="project" value="UniProtKB-EC"/>
</dbReference>
<dbReference type="InterPro" id="IPR028971">
    <property type="entry name" value="NAD-GDH_cat"/>
</dbReference>
<dbReference type="InterPro" id="IPR049056">
    <property type="entry name" value="NAD_Glu_DH_HM3"/>
</dbReference>
<dbReference type="InterPro" id="IPR007780">
    <property type="entry name" value="NAD_Glu_DH_bac"/>
</dbReference>
<accession>A0ABP0EY17</accession>
<dbReference type="EC" id="1.4.1.2" evidence="7"/>
<dbReference type="InterPro" id="IPR036291">
    <property type="entry name" value="NAD(P)-bd_dom_sf"/>
</dbReference>
<feature type="domain" description="NAD-glutamate dehydrogenase catalytic" evidence="2">
    <location>
        <begin position="705"/>
        <end position="1188"/>
    </location>
</feature>
<gene>
    <name evidence="7" type="ORF">CAXC1_330046</name>
</gene>
<dbReference type="EMBL" id="CAWVOK010000026">
    <property type="protein sequence ID" value="CAK8163286.1"/>
    <property type="molecule type" value="Genomic_DNA"/>
</dbReference>
<evidence type="ECO:0000313" key="7">
    <source>
        <dbReference type="EMBL" id="CAK8163286.1"/>
    </source>
</evidence>
<sequence>MQSRISHIIKCLDKFETKCNKSLLKDFIHDFYGNASVSILQSNAMTLLKDAEDMYIFAFNKKKQNNLRLRNLDGDYSLSVIEVVADSTPFIADSITAELINNSLSIAKFISCFIGISRNDKGEIVAFNGDKGEIFIRIELFDALCVSDNDIICERLHNIFDSISYIITDKQKMFDALLESTKIIAGYKNYFGNNQIVETTNFLHWLSQDNFIPMACIEYSFSNASDCKDVKVHRISSDVLGVARMENDEVRCLNRLPHQIQNLLVEQLVLEISKSERVAVVGRREHMTCVGIKILDDTGMVVGEKRLLGVFSPNAYCQDIAGVPIAKKKIKSIVTKLKNITILLGYSLKEVEAIARSFSLADLLQHSTMYLADVCLGILNNRRYPKIRVLYSVDKLQRFVSCVVLVPRKNWHSKTVLLSTRILEREFNAKTLNHRVVSAFDSTYLQLEMKTVPGEVYKVNHNTLEEVMKVEISSWSSNLNVLIHNNFHGTSSILDKGYHNIFPSGYQDRFHPSHALKDVCIIDQMLSKGMQSSVGIYNNEGIKQGFELKIYSLERLDISSTFSIIENMGTNILSHNSYYINFVTMPQMWIHCFSLDLSSTMADYNFIKNRYKDALLNILADKIPNDQFNKLIALAGFDWREAMLFRAIASYLKQLHFLYSLDYILQVFIKNLHVTKHILDLFKVRFDITLTSRDSMFRKVEKLLQEDMKYTESIPEYTVIKVFREVILAMLRVNYYQDDGKKDYISFKVKPNNISITPKPKPFAEIFVFAVDMEGVHLRGGSIARGGLRWSDRIEDYRTEILGLMRAQITKNTVIIPTGAKGGFVLKNGYSFEKGISAYKKFLSSLLDITDNIVDGKVIPPNNVIRYDDDDPYLVVAADKGTATFSDYANGISDKYGFWMGDAFASGGSAGYDHKKLGITARGAWISVQHNLMQKGVDIEKNVFSVVGIGDMSGDVFGNGMLLSNKIKLIAAFDHRHIFIDPNPDPGKSFVERKRLFEKVGSSWADYDCSIISKGGGVFSRHVKAIELSSVARSVLGIKRKSCSPNELVRFILKASVDLLWNGGIGTYVKSINETNENVSDKANDNCRVNGKDVRAKVIGEGGNLGLTQLGRIEYAQSKGILNTDYIDNSAGVSCSDHEVNIKIALGEAVKKSKISIEQRNKILESMSKDVSSLVLKDNLEQNVAISFEELQSSVRFESDMFLIKMLEDDGYLDVAFESLPSKKDAEIMANEGNGLTRPQICVLLSHTKMAVYDKLMATNLMSDPYLNKYLIGYFPKKISSQFKDEIMSHALRSEIIATYVTNNMVNRAGLSFLFNVAESTNAEYKQIAAAYIVIKDIYDIDAICKRLSVGANMTSNKVKISLIREMQFFIEYSTAWLVRRYRSASISEIMSEFECLITKVLPELPNMMGSVLLHRIEARKNSLINGKVNRDLASDMAILWQRGYALDIIKIHLLTNVSVNKVGVLYFLLDDKLSLEWMRGMFSKMILKSHWKKIIVKTVFYSMRDKKIDLACRLLKMDNNVNISAEDIVLQWLRCDNMQVDRYLNFIENLKNSGDVTVDMLDVAAKRFEVL</sequence>
<dbReference type="PIRSF" id="PIRSF036761">
    <property type="entry name" value="GDH_Mll4104"/>
    <property type="match status" value="1"/>
</dbReference>
<dbReference type="Pfam" id="PF21076">
    <property type="entry name" value="GDH_ACT2"/>
    <property type="match status" value="1"/>
</dbReference>
<reference evidence="7 8" key="1">
    <citation type="submission" date="2024-01" db="EMBL/GenBank/DDBJ databases">
        <authorList>
            <person name="Kunselman E."/>
        </authorList>
    </citation>
    <scope>NUCLEOTIDE SEQUENCE [LARGE SCALE GENOMIC DNA]</scope>
    <source>
        <strain evidence="7">2 abalone samples</strain>
    </source>
</reference>
<dbReference type="PANTHER" id="PTHR43403:SF1">
    <property type="entry name" value="NAD-SPECIFIC GLUTAMATE DEHYDROGENASE"/>
    <property type="match status" value="1"/>
</dbReference>
<evidence type="ECO:0000259" key="5">
    <source>
        <dbReference type="Pfam" id="PF21076"/>
    </source>
</evidence>
<dbReference type="Pfam" id="PF21077">
    <property type="entry name" value="GDH_ACT3"/>
    <property type="match status" value="1"/>
</dbReference>
<name>A0ABP0EY17_9RICK</name>
<feature type="domain" description="NAD-glutamate dehydrogenase ACT2" evidence="5">
    <location>
        <begin position="388"/>
        <end position="475"/>
    </location>
</feature>
<dbReference type="Gene3D" id="3.40.50.720">
    <property type="entry name" value="NAD(P)-binding Rossmann-like Domain"/>
    <property type="match status" value="1"/>
</dbReference>
<keyword evidence="1 7" id="KW-0560">Oxidoreductase</keyword>
<feature type="domain" description="NAD-specific glutamate dehydrogenase C-terminal" evidence="3">
    <location>
        <begin position="1233"/>
        <end position="1568"/>
    </location>
</feature>
<evidence type="ECO:0000259" key="2">
    <source>
        <dbReference type="Pfam" id="PF05088"/>
    </source>
</evidence>
<comment type="caution">
    <text evidence="7">The sequence shown here is derived from an EMBL/GenBank/DDBJ whole genome shotgun (WGS) entry which is preliminary data.</text>
</comment>
<evidence type="ECO:0000313" key="8">
    <source>
        <dbReference type="Proteomes" id="UP001314181"/>
    </source>
</evidence>
<feature type="domain" description="NAD-glutamate dehydrogenase N-terminal ACT1" evidence="4">
    <location>
        <begin position="74"/>
        <end position="133"/>
    </location>
</feature>
<feature type="domain" description="NAD-glutamate dehydrogenase ACT3" evidence="6">
    <location>
        <begin position="543"/>
        <end position="600"/>
    </location>
</feature>
<evidence type="ECO:0000259" key="6">
    <source>
        <dbReference type="Pfam" id="PF21077"/>
    </source>
</evidence>
<dbReference type="InterPro" id="IPR048381">
    <property type="entry name" value="GDH_C"/>
</dbReference>
<dbReference type="Pfam" id="PF21074">
    <property type="entry name" value="GDH_C"/>
    <property type="match status" value="1"/>
</dbReference>
<dbReference type="Pfam" id="PF05088">
    <property type="entry name" value="Bac_GDH_CD"/>
    <property type="match status" value="1"/>
</dbReference>
<dbReference type="Proteomes" id="UP001314181">
    <property type="component" value="Unassembled WGS sequence"/>
</dbReference>
<protein>
    <submittedName>
        <fullName evidence="7">Glutamate dehydrogenase</fullName>
        <ecNumber evidence="7">1.4.1.2</ecNumber>
    </submittedName>
</protein>
<dbReference type="Pfam" id="PF21075">
    <property type="entry name" value="GDH_ACT1"/>
    <property type="match status" value="1"/>
</dbReference>
<dbReference type="InterPro" id="IPR049064">
    <property type="entry name" value="NAD_Glu_DH_ACT3"/>
</dbReference>
<dbReference type="RefSeq" id="WP_338364356.1">
    <property type="nucleotide sequence ID" value="NZ_CAWVOK010000026.1"/>
</dbReference>
<dbReference type="SUPFAM" id="SSF51735">
    <property type="entry name" value="NAD(P)-binding Rossmann-fold domains"/>
    <property type="match status" value="1"/>
</dbReference>
<evidence type="ECO:0000259" key="4">
    <source>
        <dbReference type="Pfam" id="PF21075"/>
    </source>
</evidence>
<keyword evidence="8" id="KW-1185">Reference proteome</keyword>
<dbReference type="SUPFAM" id="SSF53223">
    <property type="entry name" value="Aminoacid dehydrogenase-like, N-terminal domain"/>
    <property type="match status" value="1"/>
</dbReference>
<evidence type="ECO:0000256" key="1">
    <source>
        <dbReference type="ARBA" id="ARBA00023002"/>
    </source>
</evidence>
<organism evidence="7 8">
    <name type="scientific">Candidatus Xenohaliotis californiensis</name>
    <dbReference type="NCBI Taxonomy" id="84677"/>
    <lineage>
        <taxon>Bacteria</taxon>
        <taxon>Pseudomonadati</taxon>
        <taxon>Pseudomonadota</taxon>
        <taxon>Alphaproteobacteria</taxon>
        <taxon>Rickettsiales</taxon>
        <taxon>Anaplasmataceae</taxon>
        <taxon>Candidatus Xenohaliotis</taxon>
    </lineage>
</organism>
<dbReference type="InterPro" id="IPR024727">
    <property type="entry name" value="NAD_Glu_DH_N_ACT1"/>
</dbReference>
<dbReference type="InterPro" id="IPR046346">
    <property type="entry name" value="Aminoacid_DH-like_N_sf"/>
</dbReference>
<evidence type="ECO:0000259" key="3">
    <source>
        <dbReference type="Pfam" id="PF21074"/>
    </source>
</evidence>
<proteinExistence type="predicted"/>
<dbReference type="InterPro" id="IPR049062">
    <property type="entry name" value="NAD_Glu_DH_ACT2"/>
</dbReference>
<dbReference type="Pfam" id="PF21078">
    <property type="entry name" value="GDH_HM3"/>
    <property type="match status" value="1"/>
</dbReference>
<dbReference type="PANTHER" id="PTHR43403">
    <property type="entry name" value="NAD-SPECIFIC GLUTAMATE DEHYDROGENASE"/>
    <property type="match status" value="1"/>
</dbReference>